<dbReference type="InterPro" id="IPR036938">
    <property type="entry name" value="PAP2/HPO_sf"/>
</dbReference>
<evidence type="ECO:0000256" key="4">
    <source>
        <dbReference type="ARBA" id="ARBA00022989"/>
    </source>
</evidence>
<comment type="subcellular location">
    <subcellularLocation>
        <location evidence="1">Membrane</location>
        <topology evidence="1">Multi-pass membrane protein</topology>
    </subcellularLocation>
</comment>
<name>A0AAD5X4M5_9FUNG</name>
<dbReference type="SUPFAM" id="SSF48317">
    <property type="entry name" value="Acid phosphatase/Vanadium-dependent haloperoxidase"/>
    <property type="match status" value="1"/>
</dbReference>
<feature type="transmembrane region" description="Helical" evidence="7">
    <location>
        <begin position="281"/>
        <end position="300"/>
    </location>
</feature>
<gene>
    <name evidence="9" type="ORF">HK097_009360</name>
</gene>
<evidence type="ECO:0000256" key="6">
    <source>
        <dbReference type="SAM" id="MobiDB-lite"/>
    </source>
</evidence>
<organism evidence="9 10">
    <name type="scientific">Rhizophlyctis rosea</name>
    <dbReference type="NCBI Taxonomy" id="64517"/>
    <lineage>
        <taxon>Eukaryota</taxon>
        <taxon>Fungi</taxon>
        <taxon>Fungi incertae sedis</taxon>
        <taxon>Chytridiomycota</taxon>
        <taxon>Chytridiomycota incertae sedis</taxon>
        <taxon>Chytridiomycetes</taxon>
        <taxon>Rhizophlyctidales</taxon>
        <taxon>Rhizophlyctidaceae</taxon>
        <taxon>Rhizophlyctis</taxon>
    </lineage>
</organism>
<comment type="caution">
    <text evidence="9">The sequence shown here is derived from an EMBL/GenBank/DDBJ whole genome shotgun (WGS) entry which is preliminary data.</text>
</comment>
<evidence type="ECO:0000313" key="10">
    <source>
        <dbReference type="Proteomes" id="UP001212841"/>
    </source>
</evidence>
<sequence>MATPDVRDDPSLLNPGGALTPTSSTDRGLLSPLPDTIPEPPPVRFLGLSVPRKHLSYLGDWLTAIVMLAASMGIQELEPYNRPFSPTDPDLSHPHLPDIVPSWAAIIMSMGIPPVILCLFHVIATYARREGNKAWVRSEPGRPSAARLLLHDLHHLFLGLALSFATAKLATDILKAWAGRLRPDFLSRCQWSSEENRCLGDPHLIIEGRRSFPSGHSSNAFAGFGFLSLWIAGHLGVLSGWGGAYGGGRAWRVVLAGMPLFPAAYVAISRTQQYIHNPSDVAFGSALGFTCALIFFFMYYRTEGVPRDDTPPSVAFGHKDKYEDAPFDTVARGKSGIRDGRQYEEV</sequence>
<feature type="compositionally biased region" description="Basic and acidic residues" evidence="6">
    <location>
        <begin position="1"/>
        <end position="10"/>
    </location>
</feature>
<proteinExistence type="inferred from homology"/>
<keyword evidence="4 7" id="KW-1133">Transmembrane helix</keyword>
<keyword evidence="5 7" id="KW-0472">Membrane</keyword>
<keyword evidence="10" id="KW-1185">Reference proteome</keyword>
<accession>A0AAD5X4M5</accession>
<feature type="transmembrane region" description="Helical" evidence="7">
    <location>
        <begin position="250"/>
        <end position="269"/>
    </location>
</feature>
<reference evidence="9" key="1">
    <citation type="submission" date="2020-05" db="EMBL/GenBank/DDBJ databases">
        <title>Phylogenomic resolution of chytrid fungi.</title>
        <authorList>
            <person name="Stajich J.E."/>
            <person name="Amses K."/>
            <person name="Simmons R."/>
            <person name="Seto K."/>
            <person name="Myers J."/>
            <person name="Bonds A."/>
            <person name="Quandt C.A."/>
            <person name="Barry K."/>
            <person name="Liu P."/>
            <person name="Grigoriev I."/>
            <person name="Longcore J.E."/>
            <person name="James T.Y."/>
        </authorList>
    </citation>
    <scope>NUCLEOTIDE SEQUENCE</scope>
    <source>
        <strain evidence="9">JEL0318</strain>
    </source>
</reference>
<evidence type="ECO:0000313" key="9">
    <source>
        <dbReference type="EMBL" id="KAJ3049667.1"/>
    </source>
</evidence>
<dbReference type="Proteomes" id="UP001212841">
    <property type="component" value="Unassembled WGS sequence"/>
</dbReference>
<protein>
    <recommendedName>
        <fullName evidence="8">Phosphatidic acid phosphatase type 2/haloperoxidase domain-containing protein</fullName>
    </recommendedName>
</protein>
<dbReference type="PANTHER" id="PTHR10165">
    <property type="entry name" value="LIPID PHOSPHATE PHOSPHATASE"/>
    <property type="match status" value="1"/>
</dbReference>
<dbReference type="InterPro" id="IPR000326">
    <property type="entry name" value="PAP2/HPO"/>
</dbReference>
<dbReference type="SMART" id="SM00014">
    <property type="entry name" value="acidPPc"/>
    <property type="match status" value="1"/>
</dbReference>
<dbReference type="InterPro" id="IPR043216">
    <property type="entry name" value="PAP-like"/>
</dbReference>
<dbReference type="GO" id="GO:0016020">
    <property type="term" value="C:membrane"/>
    <property type="evidence" value="ECO:0007669"/>
    <property type="project" value="UniProtKB-SubCell"/>
</dbReference>
<comment type="similarity">
    <text evidence="2">Belongs to the PA-phosphatase related phosphoesterase family.</text>
</comment>
<evidence type="ECO:0000256" key="3">
    <source>
        <dbReference type="ARBA" id="ARBA00022692"/>
    </source>
</evidence>
<dbReference type="GO" id="GO:0046839">
    <property type="term" value="P:phospholipid dephosphorylation"/>
    <property type="evidence" value="ECO:0007669"/>
    <property type="project" value="TreeGrafter"/>
</dbReference>
<dbReference type="AlphaFoldDB" id="A0AAD5X4M5"/>
<dbReference type="CDD" id="cd03390">
    <property type="entry name" value="PAP2_containing_1_like"/>
    <property type="match status" value="1"/>
</dbReference>
<evidence type="ECO:0000259" key="8">
    <source>
        <dbReference type="SMART" id="SM00014"/>
    </source>
</evidence>
<feature type="transmembrane region" description="Helical" evidence="7">
    <location>
        <begin position="220"/>
        <end position="238"/>
    </location>
</feature>
<feature type="region of interest" description="Disordered" evidence="6">
    <location>
        <begin position="1"/>
        <end position="36"/>
    </location>
</feature>
<dbReference type="GO" id="GO:0006644">
    <property type="term" value="P:phospholipid metabolic process"/>
    <property type="evidence" value="ECO:0007669"/>
    <property type="project" value="InterPro"/>
</dbReference>
<dbReference type="Pfam" id="PF01569">
    <property type="entry name" value="PAP2"/>
    <property type="match status" value="1"/>
</dbReference>
<dbReference type="EMBL" id="JADGJD010000612">
    <property type="protein sequence ID" value="KAJ3049667.1"/>
    <property type="molecule type" value="Genomic_DNA"/>
</dbReference>
<feature type="transmembrane region" description="Helical" evidence="7">
    <location>
        <begin position="103"/>
        <end position="127"/>
    </location>
</feature>
<evidence type="ECO:0000256" key="1">
    <source>
        <dbReference type="ARBA" id="ARBA00004141"/>
    </source>
</evidence>
<evidence type="ECO:0000256" key="5">
    <source>
        <dbReference type="ARBA" id="ARBA00023136"/>
    </source>
</evidence>
<dbReference type="GO" id="GO:0008195">
    <property type="term" value="F:phosphatidate phosphatase activity"/>
    <property type="evidence" value="ECO:0007669"/>
    <property type="project" value="TreeGrafter"/>
</dbReference>
<evidence type="ECO:0000256" key="2">
    <source>
        <dbReference type="ARBA" id="ARBA00008816"/>
    </source>
</evidence>
<dbReference type="Gene3D" id="1.20.144.10">
    <property type="entry name" value="Phosphatidic acid phosphatase type 2/haloperoxidase"/>
    <property type="match status" value="1"/>
</dbReference>
<feature type="domain" description="Phosphatidic acid phosphatase type 2/haloperoxidase" evidence="8">
    <location>
        <begin position="157"/>
        <end position="296"/>
    </location>
</feature>
<dbReference type="PANTHER" id="PTHR10165:SF35">
    <property type="entry name" value="RE23632P"/>
    <property type="match status" value="1"/>
</dbReference>
<evidence type="ECO:0000256" key="7">
    <source>
        <dbReference type="SAM" id="Phobius"/>
    </source>
</evidence>
<keyword evidence="3 7" id="KW-0812">Transmembrane</keyword>